<protein>
    <submittedName>
        <fullName evidence="1">Uncharacterized protein</fullName>
    </submittedName>
</protein>
<organism evidence="1 2">
    <name type="scientific">Characodon lateralis</name>
    <dbReference type="NCBI Taxonomy" id="208331"/>
    <lineage>
        <taxon>Eukaryota</taxon>
        <taxon>Metazoa</taxon>
        <taxon>Chordata</taxon>
        <taxon>Craniata</taxon>
        <taxon>Vertebrata</taxon>
        <taxon>Euteleostomi</taxon>
        <taxon>Actinopterygii</taxon>
        <taxon>Neopterygii</taxon>
        <taxon>Teleostei</taxon>
        <taxon>Neoteleostei</taxon>
        <taxon>Acanthomorphata</taxon>
        <taxon>Ovalentaria</taxon>
        <taxon>Atherinomorphae</taxon>
        <taxon>Cyprinodontiformes</taxon>
        <taxon>Goodeidae</taxon>
        <taxon>Characodon</taxon>
    </lineage>
</organism>
<dbReference type="EMBL" id="JAHUTJ010037110">
    <property type="protein sequence ID" value="MED6278982.1"/>
    <property type="molecule type" value="Genomic_DNA"/>
</dbReference>
<accession>A0ABU7DVB5</accession>
<evidence type="ECO:0000313" key="1">
    <source>
        <dbReference type="EMBL" id="MED6278982.1"/>
    </source>
</evidence>
<reference evidence="1 2" key="1">
    <citation type="submission" date="2021-06" db="EMBL/GenBank/DDBJ databases">
        <authorList>
            <person name="Palmer J.M."/>
        </authorList>
    </citation>
    <scope>NUCLEOTIDE SEQUENCE [LARGE SCALE GENOMIC DNA]</scope>
    <source>
        <strain evidence="1 2">CL_MEX2019</strain>
        <tissue evidence="1">Muscle</tissue>
    </source>
</reference>
<evidence type="ECO:0000313" key="2">
    <source>
        <dbReference type="Proteomes" id="UP001352852"/>
    </source>
</evidence>
<keyword evidence="2" id="KW-1185">Reference proteome</keyword>
<proteinExistence type="predicted"/>
<comment type="caution">
    <text evidence="1">The sequence shown here is derived from an EMBL/GenBank/DDBJ whole genome shotgun (WGS) entry which is preliminary data.</text>
</comment>
<sequence>MWLKLFSLPNVQQCCRSSSSHSHLGPHKPAFCHVYPLKQKQQLCCTVCRNGSAVWNNNIEDEISSVTVWEFFGNNWDRVTFHISLNEPSDSQLNTCSPTCVCVCFKPC</sequence>
<gene>
    <name evidence="1" type="ORF">CHARACLAT_029831</name>
</gene>
<name>A0ABU7DVB5_9TELE</name>
<dbReference type="Proteomes" id="UP001352852">
    <property type="component" value="Unassembled WGS sequence"/>
</dbReference>